<sequence length="147" mass="16362">MGLIHYIAVLVGFLFIFAGLLKLTPIELGNGFSQSEMKTMFKRYLSVLPVHHMFGVTITTTIYRSAVGFAETVFGSMLAFGRSFWRVIGAFYLLIIMIGAFLTHQKIGDPIAMASPPLFLGILLLIILLNRRQLNTNYGRTAKAKSD</sequence>
<reference evidence="8" key="1">
    <citation type="submission" date="2015-02" db="EMBL/GenBank/DDBJ databases">
        <title>Genome sequencing for Strongylocentrotus purpuratus.</title>
        <authorList>
            <person name="Murali S."/>
            <person name="Liu Y."/>
            <person name="Vee V."/>
            <person name="English A."/>
            <person name="Wang M."/>
            <person name="Skinner E."/>
            <person name="Han Y."/>
            <person name="Muzny D.M."/>
            <person name="Worley K.C."/>
            <person name="Gibbs R.A."/>
        </authorList>
    </citation>
    <scope>NUCLEOTIDE SEQUENCE</scope>
</reference>
<accession>A0A7M7NC19</accession>
<proteinExistence type="inferred from homology"/>
<name>A0A7M7NC19_STRPU</name>
<dbReference type="AlphaFoldDB" id="A0A7M7NC19"/>
<keyword evidence="8" id="KW-1185">Reference proteome</keyword>
<dbReference type="PANTHER" id="PTHR13163">
    <property type="entry name" value="SPINAL CORD EXPRESSION PROTEIN 4"/>
    <property type="match status" value="1"/>
</dbReference>
<evidence type="ECO:0000256" key="6">
    <source>
        <dbReference type="SAM" id="Phobius"/>
    </source>
</evidence>
<evidence type="ECO:0000256" key="3">
    <source>
        <dbReference type="ARBA" id="ARBA00022692"/>
    </source>
</evidence>
<keyword evidence="4 6" id="KW-1133">Transmembrane helix</keyword>
<dbReference type="InterPro" id="IPR040399">
    <property type="entry name" value="TMEM35A/B"/>
</dbReference>
<dbReference type="RefSeq" id="XP_030834363.1">
    <property type="nucleotide sequence ID" value="XM_030978503.1"/>
</dbReference>
<comment type="subcellular location">
    <subcellularLocation>
        <location evidence="1">Membrane</location>
        <topology evidence="1">Multi-pass membrane protein</topology>
    </subcellularLocation>
</comment>
<evidence type="ECO:0000313" key="8">
    <source>
        <dbReference type="Proteomes" id="UP000007110"/>
    </source>
</evidence>
<evidence type="ECO:0000256" key="5">
    <source>
        <dbReference type="ARBA" id="ARBA00023136"/>
    </source>
</evidence>
<dbReference type="EnsemblMetazoa" id="XM_030999704">
    <property type="protein sequence ID" value="XP_030855564"/>
    <property type="gene ID" value="LOC115929754"/>
</dbReference>
<keyword evidence="5 6" id="KW-0472">Membrane</keyword>
<dbReference type="KEGG" id="spu:115921234"/>
<dbReference type="EnsemblMetazoa" id="XM_030978503">
    <property type="protein sequence ID" value="XP_030834363"/>
    <property type="gene ID" value="LOC115921234"/>
</dbReference>
<dbReference type="GeneID" id="115929754"/>
<dbReference type="InParanoid" id="A0A7M7NC19"/>
<evidence type="ECO:0000256" key="4">
    <source>
        <dbReference type="ARBA" id="ARBA00022989"/>
    </source>
</evidence>
<feature type="transmembrane region" description="Helical" evidence="6">
    <location>
        <begin position="110"/>
        <end position="129"/>
    </location>
</feature>
<keyword evidence="3 6" id="KW-0812">Transmembrane</keyword>
<dbReference type="Proteomes" id="UP000007110">
    <property type="component" value="Unassembled WGS sequence"/>
</dbReference>
<dbReference type="GeneID" id="115921234"/>
<protein>
    <submittedName>
        <fullName evidence="7">Uncharacterized protein</fullName>
    </submittedName>
</protein>
<feature type="transmembrane region" description="Helical" evidence="6">
    <location>
        <begin position="83"/>
        <end position="103"/>
    </location>
</feature>
<dbReference type="OrthoDB" id="432685at2759"/>
<reference evidence="7" key="2">
    <citation type="submission" date="2021-01" db="UniProtKB">
        <authorList>
            <consortium name="EnsemblMetazoa"/>
        </authorList>
    </citation>
    <scope>IDENTIFICATION</scope>
</reference>
<feature type="transmembrane region" description="Helical" evidence="6">
    <location>
        <begin position="6"/>
        <end position="23"/>
    </location>
</feature>
<comment type="similarity">
    <text evidence="2">Belongs to the DoxX family.</text>
</comment>
<organism evidence="7 8">
    <name type="scientific">Strongylocentrotus purpuratus</name>
    <name type="common">Purple sea urchin</name>
    <dbReference type="NCBI Taxonomy" id="7668"/>
    <lineage>
        <taxon>Eukaryota</taxon>
        <taxon>Metazoa</taxon>
        <taxon>Echinodermata</taxon>
        <taxon>Eleutherozoa</taxon>
        <taxon>Echinozoa</taxon>
        <taxon>Echinoidea</taxon>
        <taxon>Euechinoidea</taxon>
        <taxon>Echinacea</taxon>
        <taxon>Camarodonta</taxon>
        <taxon>Echinidea</taxon>
        <taxon>Strongylocentrotidae</taxon>
        <taxon>Strongylocentrotus</taxon>
    </lineage>
</organism>
<dbReference type="RefSeq" id="XP_030855564.1">
    <property type="nucleotide sequence ID" value="XM_030999704.1"/>
</dbReference>
<dbReference type="KEGG" id="spu:115929754"/>
<feature type="transmembrane region" description="Helical" evidence="6">
    <location>
        <begin position="44"/>
        <end position="63"/>
    </location>
</feature>
<dbReference type="GO" id="GO:0016020">
    <property type="term" value="C:membrane"/>
    <property type="evidence" value="ECO:0007669"/>
    <property type="project" value="UniProtKB-SubCell"/>
</dbReference>
<dbReference type="OMA" id="YQTSRRE"/>
<evidence type="ECO:0000256" key="2">
    <source>
        <dbReference type="ARBA" id="ARBA00006679"/>
    </source>
</evidence>
<evidence type="ECO:0000313" key="7">
    <source>
        <dbReference type="EnsemblMetazoa" id="XP_030834363"/>
    </source>
</evidence>
<evidence type="ECO:0000256" key="1">
    <source>
        <dbReference type="ARBA" id="ARBA00004141"/>
    </source>
</evidence>
<dbReference type="PANTHER" id="PTHR13163:SF2">
    <property type="entry name" value="TRANSMEMBRANE PROTEIN 35B"/>
    <property type="match status" value="1"/>
</dbReference>